<gene>
    <name evidence="7" type="ORF">ABDJ34_03970</name>
</gene>
<accession>A0ABW9KBL3</accession>
<dbReference type="InterPro" id="IPR002023">
    <property type="entry name" value="NuoE-like"/>
</dbReference>
<dbReference type="PIRSF" id="PIRSF000216">
    <property type="entry name" value="NADH_DH_24kDa"/>
    <property type="match status" value="1"/>
</dbReference>
<organism evidence="7 8">
    <name type="scientific">Finegoldia dalianensis</name>
    <dbReference type="NCBI Taxonomy" id="3145239"/>
    <lineage>
        <taxon>Bacteria</taxon>
        <taxon>Bacillati</taxon>
        <taxon>Bacillota</taxon>
        <taxon>Tissierellia</taxon>
        <taxon>Tissierellales</taxon>
        <taxon>Peptoniphilaceae</taxon>
        <taxon>Finegoldia</taxon>
    </lineage>
</organism>
<dbReference type="Gene3D" id="3.40.30.10">
    <property type="entry name" value="Glutaredoxin"/>
    <property type="match status" value="1"/>
</dbReference>
<dbReference type="Proteomes" id="UP001634413">
    <property type="component" value="Unassembled WGS sequence"/>
</dbReference>
<evidence type="ECO:0000256" key="3">
    <source>
        <dbReference type="ARBA" id="ARBA00022723"/>
    </source>
</evidence>
<sequence>MCNCCENKFDISCFLKGKDKTDLIEVLHKVQDKYGYIPQEVVGKISEEFDITPASIYGVITFYSRFTLKPKGKYAISVCMGTACYVKGAENLLDEFSKRLGIEVGDTTDDLIFSLVETRCVGDCASAPVVTVNDTVYKNVKLEDVAEILSNVKES</sequence>
<comment type="cofactor">
    <cofactor evidence="6">
        <name>[2Fe-2S] cluster</name>
        <dbReference type="ChEBI" id="CHEBI:190135"/>
    </cofactor>
</comment>
<proteinExistence type="inferred from homology"/>
<dbReference type="InterPro" id="IPR042128">
    <property type="entry name" value="NuoE_dom"/>
</dbReference>
<evidence type="ECO:0000256" key="6">
    <source>
        <dbReference type="ARBA" id="ARBA00034078"/>
    </source>
</evidence>
<evidence type="ECO:0000256" key="1">
    <source>
        <dbReference type="ARBA" id="ARBA00010643"/>
    </source>
</evidence>
<comment type="similarity">
    <text evidence="1">Belongs to the complex I 24 kDa subunit family.</text>
</comment>
<dbReference type="RefSeq" id="WP_094204035.1">
    <property type="nucleotide sequence ID" value="NZ_JBDLBQ010000003.1"/>
</dbReference>
<dbReference type="SUPFAM" id="SSF52833">
    <property type="entry name" value="Thioredoxin-like"/>
    <property type="match status" value="1"/>
</dbReference>
<keyword evidence="3" id="KW-0479">Metal-binding</keyword>
<dbReference type="CDD" id="cd03064">
    <property type="entry name" value="TRX_Fd_NuoE"/>
    <property type="match status" value="1"/>
</dbReference>
<dbReference type="Pfam" id="PF01257">
    <property type="entry name" value="2Fe-2S_thioredx"/>
    <property type="match status" value="1"/>
</dbReference>
<reference evidence="7 8" key="1">
    <citation type="journal article" date="2024" name="Anaerobe">
        <title>The identification of Finegoldia dalianensis sp. nov., isolated from the pus of a patient with skin abscess and genomic analysis of the strains belonging to Finegoldia genus.</title>
        <authorList>
            <person name="Li Y."/>
            <person name="Wang Y."/>
            <person name="Xiao D."/>
            <person name="Wang J."/>
            <person name="Jin D."/>
        </authorList>
    </citation>
    <scope>NUCLEOTIDE SEQUENCE [LARGE SCALE GENOMIC DNA]</scope>
    <source>
        <strain evidence="7 8">LY240594</strain>
    </source>
</reference>
<dbReference type="InterPro" id="IPR036249">
    <property type="entry name" value="Thioredoxin-like_sf"/>
</dbReference>
<evidence type="ECO:0000313" key="7">
    <source>
        <dbReference type="EMBL" id="MFN2102062.1"/>
    </source>
</evidence>
<evidence type="ECO:0000256" key="5">
    <source>
        <dbReference type="ARBA" id="ARBA00023014"/>
    </source>
</evidence>
<dbReference type="PANTHER" id="PTHR43342:SF1">
    <property type="entry name" value="BIFURCATING [FEFE] HYDROGENASE GAMMA SUBUNIT"/>
    <property type="match status" value="1"/>
</dbReference>
<dbReference type="PANTHER" id="PTHR43342">
    <property type="entry name" value="NADH-QUINONE OXIDOREDUCTASE, E SUBUNIT"/>
    <property type="match status" value="1"/>
</dbReference>
<dbReference type="InterPro" id="IPR028431">
    <property type="entry name" value="NADP_DH_HndA-like"/>
</dbReference>
<keyword evidence="5" id="KW-0411">Iron-sulfur</keyword>
<dbReference type="Gene3D" id="1.10.10.1590">
    <property type="entry name" value="NADH-quinone oxidoreductase subunit E"/>
    <property type="match status" value="1"/>
</dbReference>
<evidence type="ECO:0000313" key="8">
    <source>
        <dbReference type="Proteomes" id="UP001634413"/>
    </source>
</evidence>
<evidence type="ECO:0000256" key="2">
    <source>
        <dbReference type="ARBA" id="ARBA00022714"/>
    </source>
</evidence>
<protein>
    <submittedName>
        <fullName evidence="7">NAD(P)H-dependent oxidoreductase subunit E</fullName>
    </submittedName>
</protein>
<dbReference type="EMBL" id="JBDLBQ010000003">
    <property type="protein sequence ID" value="MFN2102062.1"/>
    <property type="molecule type" value="Genomic_DNA"/>
</dbReference>
<name>A0ABW9KBL3_9FIRM</name>
<keyword evidence="2" id="KW-0001">2Fe-2S</keyword>
<keyword evidence="8" id="KW-1185">Reference proteome</keyword>
<comment type="caution">
    <text evidence="7">The sequence shown here is derived from an EMBL/GenBank/DDBJ whole genome shotgun (WGS) entry which is preliminary data.</text>
</comment>
<dbReference type="InterPro" id="IPR041921">
    <property type="entry name" value="NuoE_N"/>
</dbReference>
<keyword evidence="4" id="KW-0408">Iron</keyword>
<evidence type="ECO:0000256" key="4">
    <source>
        <dbReference type="ARBA" id="ARBA00023004"/>
    </source>
</evidence>